<feature type="region of interest" description="Disordered" evidence="1">
    <location>
        <begin position="644"/>
        <end position="669"/>
    </location>
</feature>
<accession>A0A4S9UBQ0</accession>
<evidence type="ECO:0000313" key="4">
    <source>
        <dbReference type="EMBL" id="THZ34925.1"/>
    </source>
</evidence>
<protein>
    <submittedName>
        <fullName evidence="4">Uncharacterized protein</fullName>
    </submittedName>
</protein>
<reference evidence="4 5" key="1">
    <citation type="submission" date="2018-10" db="EMBL/GenBank/DDBJ databases">
        <title>Fifty Aureobasidium pullulans genomes reveal a recombining polyextremotolerant generalist.</title>
        <authorList>
            <person name="Gostincar C."/>
            <person name="Turk M."/>
            <person name="Zajc J."/>
            <person name="Gunde-Cimerman N."/>
        </authorList>
    </citation>
    <scope>NUCLEOTIDE SEQUENCE [LARGE SCALE GENOMIC DNA]</scope>
    <source>
        <strain evidence="4 5">EXF-3844</strain>
    </source>
</reference>
<feature type="compositionally biased region" description="Basic and acidic residues" evidence="1">
    <location>
        <begin position="644"/>
        <end position="664"/>
    </location>
</feature>
<feature type="domain" description="DUF7801" evidence="3">
    <location>
        <begin position="601"/>
        <end position="687"/>
    </location>
</feature>
<dbReference type="InterPro" id="IPR029191">
    <property type="entry name" value="Uds1"/>
</dbReference>
<dbReference type="Pfam" id="PF15456">
    <property type="entry name" value="Uds1"/>
    <property type="match status" value="1"/>
</dbReference>
<evidence type="ECO:0000259" key="3">
    <source>
        <dbReference type="Pfam" id="PF25078"/>
    </source>
</evidence>
<dbReference type="Proteomes" id="UP000310121">
    <property type="component" value="Unassembled WGS sequence"/>
</dbReference>
<dbReference type="EMBL" id="QZBN01000910">
    <property type="protein sequence ID" value="THZ34925.1"/>
    <property type="molecule type" value="Genomic_DNA"/>
</dbReference>
<feature type="region of interest" description="Disordered" evidence="1">
    <location>
        <begin position="286"/>
        <end position="310"/>
    </location>
</feature>
<dbReference type="AlphaFoldDB" id="A0A4S9UBQ0"/>
<dbReference type="GO" id="GO:0032982">
    <property type="term" value="C:myosin filament"/>
    <property type="evidence" value="ECO:0007669"/>
    <property type="project" value="TreeGrafter"/>
</dbReference>
<dbReference type="GO" id="GO:0000146">
    <property type="term" value="F:microfilament motor activity"/>
    <property type="evidence" value="ECO:0007669"/>
    <property type="project" value="TreeGrafter"/>
</dbReference>
<evidence type="ECO:0000259" key="2">
    <source>
        <dbReference type="Pfam" id="PF15456"/>
    </source>
</evidence>
<feature type="region of interest" description="Disordered" evidence="1">
    <location>
        <begin position="143"/>
        <end position="183"/>
    </location>
</feature>
<dbReference type="GO" id="GO:0005737">
    <property type="term" value="C:cytoplasm"/>
    <property type="evidence" value="ECO:0007669"/>
    <property type="project" value="TreeGrafter"/>
</dbReference>
<dbReference type="Gene3D" id="1.10.287.2610">
    <property type="match status" value="1"/>
</dbReference>
<dbReference type="GO" id="GO:0051015">
    <property type="term" value="F:actin filament binding"/>
    <property type="evidence" value="ECO:0007669"/>
    <property type="project" value="TreeGrafter"/>
</dbReference>
<dbReference type="Pfam" id="PF25078">
    <property type="entry name" value="DUF7801"/>
    <property type="match status" value="2"/>
</dbReference>
<dbReference type="InterPro" id="IPR056703">
    <property type="entry name" value="DUF7801"/>
</dbReference>
<feature type="region of interest" description="Disordered" evidence="1">
    <location>
        <begin position="835"/>
        <end position="863"/>
    </location>
</feature>
<feature type="domain" description="Up-regulated during septation protein 1" evidence="2">
    <location>
        <begin position="88"/>
        <end position="222"/>
    </location>
</feature>
<dbReference type="PANTHER" id="PTHR45615">
    <property type="entry name" value="MYOSIN HEAVY CHAIN, NON-MUSCLE"/>
    <property type="match status" value="1"/>
</dbReference>
<proteinExistence type="predicted"/>
<organism evidence="4 5">
    <name type="scientific">Aureobasidium pullulans</name>
    <name type="common">Black yeast</name>
    <name type="synonym">Pullularia pullulans</name>
    <dbReference type="NCBI Taxonomy" id="5580"/>
    <lineage>
        <taxon>Eukaryota</taxon>
        <taxon>Fungi</taxon>
        <taxon>Dikarya</taxon>
        <taxon>Ascomycota</taxon>
        <taxon>Pezizomycotina</taxon>
        <taxon>Dothideomycetes</taxon>
        <taxon>Dothideomycetidae</taxon>
        <taxon>Dothideales</taxon>
        <taxon>Saccotheciaceae</taxon>
        <taxon>Aureobasidium</taxon>
    </lineage>
</organism>
<dbReference type="GO" id="GO:0016460">
    <property type="term" value="C:myosin II complex"/>
    <property type="evidence" value="ECO:0007669"/>
    <property type="project" value="TreeGrafter"/>
</dbReference>
<evidence type="ECO:0000313" key="5">
    <source>
        <dbReference type="Proteomes" id="UP000310121"/>
    </source>
</evidence>
<dbReference type="PANTHER" id="PTHR45615:SF40">
    <property type="entry name" value="MYOSIN HEAVY CHAIN, NON-MUSCLE"/>
    <property type="match status" value="1"/>
</dbReference>
<feature type="region of interest" description="Disordered" evidence="1">
    <location>
        <begin position="55"/>
        <end position="81"/>
    </location>
</feature>
<feature type="domain" description="DUF7801" evidence="3">
    <location>
        <begin position="694"/>
        <end position="781"/>
    </location>
</feature>
<name>A0A4S9UBQ0_AURPU</name>
<comment type="caution">
    <text evidence="4">The sequence shown here is derived from an EMBL/GenBank/DDBJ whole genome shotgun (WGS) entry which is preliminary data.</text>
</comment>
<evidence type="ECO:0000256" key="1">
    <source>
        <dbReference type="SAM" id="MobiDB-lite"/>
    </source>
</evidence>
<sequence>MAVMMHSQESPVYARPDPLDDLSAAHDYPRTSFLDPSTPGYTDTDWKAMAVLQQNGHHHPSLISPSDMQQPPTPRSDSFANGDALHRHLLVETAIFDSSRYDILAIEEVDALKKEKTKVDTRIEGTRRKLALESKVREAARSLHRLYSQKGRVPQTRRKSLLGDRRLSSSSVKSDSIGQASDELASSEKKVEELVQILVGLENRRQYIESRLLRHTAAVLQAAHHQREAESADHLTPDSLPHIRDYDQSVHSDVSKGQSAIHNSQLNDFNTRLQFLNGQMRSLISQAKKGRSGSIDNSPDDIPSAYPEDDEPSVRINNQLEQLQDGIFALLEEHRYIVQSREDTLHGSQEHQSEVEKRLEGVNNQLFSLLSGYEEMHPPPQSTGQGTQDQINYLEENMTSVDHILQHSASLQDSHQAMTREFDEVRAKADAHAENAAQHEAVMLGLWGIMSSKESAAANRDVDSDDEELERTRSEPFSAQAFTSKVQHLFARHSDLENQTGILRRQIEQQRDLAGKTDSADAARASELQTLKEREQEALEEVEAHRKRVEELEDQIVELENTLSEHQDEARIATIESQHKESDHQDRLEELTGSLNQAKVARETAEANLAIKAEEMDDLEAEIIRLTTELAMAKAELDGAYGSRSERAREVASHPEFQELEQKSKSMSSELEQLRRDKSQHESQMAEMLGLHQNAESRAKSLEGEIITLREIQASGSRDDGRMRALEKELADMATDYQELTRETVEMEKEREKLENTIDSLHDKMDALEVQLSDERVRWLGVRSPGGTPELGATRETTSTMVLRNEFKKMMRETRAEGVKLLRAEQEQRRQIESQLRTLRRERNGGVSPRLGMNSPGLRPNKV</sequence>
<gene>
    <name evidence="4" type="ORF">D6C90_07530</name>
</gene>
<feature type="compositionally biased region" description="Polar residues" evidence="1">
    <location>
        <begin position="63"/>
        <end position="79"/>
    </location>
</feature>